<evidence type="ECO:0000313" key="2">
    <source>
        <dbReference type="Proteomes" id="UP000520592"/>
    </source>
</evidence>
<dbReference type="EMBL" id="JACAQD010000003">
    <property type="protein sequence ID" value="NWC30920.1"/>
    <property type="molecule type" value="Genomic_DNA"/>
</dbReference>
<proteinExistence type="predicted"/>
<protein>
    <submittedName>
        <fullName evidence="1">Uncharacterized protein</fullName>
    </submittedName>
</protein>
<reference evidence="1 2" key="1">
    <citation type="submission" date="2020-04" db="EMBL/GenBank/DDBJ databases">
        <title>Molecular characterization of pseudomonads from Agaricus bisporus reveal novel blotch 2 pathogens in Western Europe.</title>
        <authorList>
            <person name="Taparia T."/>
            <person name="Krijger M."/>
            <person name="Haynes E."/>
            <person name="Elpinstone J.G."/>
            <person name="Noble R."/>
            <person name="Van Der Wolf J."/>
        </authorList>
    </citation>
    <scope>NUCLEOTIDE SEQUENCE [LARGE SCALE GENOMIC DNA]</scope>
    <source>
        <strain evidence="1 2">IPO3737</strain>
    </source>
</reference>
<organism evidence="1 2">
    <name type="scientific">Pseudomonas gingeri</name>
    <dbReference type="NCBI Taxonomy" id="117681"/>
    <lineage>
        <taxon>Bacteria</taxon>
        <taxon>Pseudomonadati</taxon>
        <taxon>Pseudomonadota</taxon>
        <taxon>Gammaproteobacteria</taxon>
        <taxon>Pseudomonadales</taxon>
        <taxon>Pseudomonadaceae</taxon>
        <taxon>Pseudomonas</taxon>
    </lineage>
</organism>
<dbReference type="Proteomes" id="UP000520592">
    <property type="component" value="Unassembled WGS sequence"/>
</dbReference>
<dbReference type="RefSeq" id="WP_177063546.1">
    <property type="nucleotide sequence ID" value="NZ_JACAPS010000060.1"/>
</dbReference>
<sequence length="53" mass="6039">MFETIGVHRGFPALKECLQGIFSMPEKHRFSRAGLEPLKNGALRESVKLNIHF</sequence>
<name>A0A7Y8CHZ2_9PSED</name>
<comment type="caution">
    <text evidence="1">The sequence shown here is derived from an EMBL/GenBank/DDBJ whole genome shotgun (WGS) entry which is preliminary data.</text>
</comment>
<dbReference type="AlphaFoldDB" id="A0A7Y8CHZ2"/>
<gene>
    <name evidence="1" type="ORF">HX876_00825</name>
</gene>
<accession>A0A7Y8CHZ2</accession>
<evidence type="ECO:0000313" key="1">
    <source>
        <dbReference type="EMBL" id="NWC30920.1"/>
    </source>
</evidence>